<dbReference type="PANTHER" id="PTHR45528">
    <property type="entry name" value="SENSOR HISTIDINE KINASE CPXA"/>
    <property type="match status" value="1"/>
</dbReference>
<dbReference type="PRINTS" id="PR00344">
    <property type="entry name" value="BCTRLSENSOR"/>
</dbReference>
<evidence type="ECO:0000313" key="18">
    <source>
        <dbReference type="EMBL" id="MFL0249466.1"/>
    </source>
</evidence>
<dbReference type="SMART" id="SM00304">
    <property type="entry name" value="HAMP"/>
    <property type="match status" value="1"/>
</dbReference>
<feature type="transmembrane region" description="Helical" evidence="15">
    <location>
        <begin position="110"/>
        <end position="132"/>
    </location>
</feature>
<dbReference type="EC" id="2.7.13.3" evidence="3"/>
<dbReference type="SUPFAM" id="SSF158472">
    <property type="entry name" value="HAMP domain-like"/>
    <property type="match status" value="1"/>
</dbReference>
<dbReference type="CDD" id="cd00075">
    <property type="entry name" value="HATPase"/>
    <property type="match status" value="1"/>
</dbReference>
<dbReference type="InterPro" id="IPR003660">
    <property type="entry name" value="HAMP_dom"/>
</dbReference>
<evidence type="ECO:0000256" key="1">
    <source>
        <dbReference type="ARBA" id="ARBA00000085"/>
    </source>
</evidence>
<proteinExistence type="predicted"/>
<dbReference type="CDD" id="cd00082">
    <property type="entry name" value="HisKA"/>
    <property type="match status" value="1"/>
</dbReference>
<keyword evidence="14" id="KW-0175">Coiled coil</keyword>
<comment type="subcellular location">
    <subcellularLocation>
        <location evidence="2">Cell membrane</location>
        <topology evidence="2">Multi-pass membrane protein</topology>
    </subcellularLocation>
</comment>
<dbReference type="InterPro" id="IPR036890">
    <property type="entry name" value="HATPase_C_sf"/>
</dbReference>
<comment type="catalytic activity">
    <reaction evidence="1">
        <text>ATP + protein L-histidine = ADP + protein N-phospho-L-histidine.</text>
        <dbReference type="EC" id="2.7.13.3"/>
    </reaction>
</comment>
<evidence type="ECO:0000256" key="3">
    <source>
        <dbReference type="ARBA" id="ARBA00012438"/>
    </source>
</evidence>
<dbReference type="Gene3D" id="1.10.287.130">
    <property type="match status" value="1"/>
</dbReference>
<dbReference type="Pfam" id="PF02518">
    <property type="entry name" value="HATPase_c"/>
    <property type="match status" value="1"/>
</dbReference>
<evidence type="ECO:0000259" key="16">
    <source>
        <dbReference type="PROSITE" id="PS50109"/>
    </source>
</evidence>
<organism evidence="18 19">
    <name type="scientific">Clostridium neuense</name>
    <dbReference type="NCBI Taxonomy" id="1728934"/>
    <lineage>
        <taxon>Bacteria</taxon>
        <taxon>Bacillati</taxon>
        <taxon>Bacillota</taxon>
        <taxon>Clostridia</taxon>
        <taxon>Eubacteriales</taxon>
        <taxon>Clostridiaceae</taxon>
        <taxon>Clostridium</taxon>
    </lineage>
</organism>
<feature type="domain" description="HAMP" evidence="17">
    <location>
        <begin position="133"/>
        <end position="185"/>
    </location>
</feature>
<evidence type="ECO:0000256" key="2">
    <source>
        <dbReference type="ARBA" id="ARBA00004651"/>
    </source>
</evidence>
<keyword evidence="7 15" id="KW-0812">Transmembrane</keyword>
<keyword evidence="9" id="KW-0418">Kinase</keyword>
<dbReference type="SUPFAM" id="SSF47384">
    <property type="entry name" value="Homodimeric domain of signal transducing histidine kinase"/>
    <property type="match status" value="1"/>
</dbReference>
<evidence type="ECO:0000256" key="12">
    <source>
        <dbReference type="ARBA" id="ARBA00023012"/>
    </source>
</evidence>
<dbReference type="InterPro" id="IPR005467">
    <property type="entry name" value="His_kinase_dom"/>
</dbReference>
<dbReference type="Gene3D" id="3.30.565.10">
    <property type="entry name" value="Histidine kinase-like ATPase, C-terminal domain"/>
    <property type="match status" value="1"/>
</dbReference>
<evidence type="ECO:0000256" key="5">
    <source>
        <dbReference type="ARBA" id="ARBA00022553"/>
    </source>
</evidence>
<feature type="transmembrane region" description="Helical" evidence="15">
    <location>
        <begin position="12"/>
        <end position="31"/>
    </location>
</feature>
<evidence type="ECO:0000256" key="14">
    <source>
        <dbReference type="SAM" id="Coils"/>
    </source>
</evidence>
<sequence length="416" mass="47387">MSNIFKNEEVKSITIKFLIIQIVVLLGWYVLLNAGISGLNKKYISSNKVICARILKNHPEEKEQIVKVFTQGPSSTEIKESNDILNDYGYTYELEAYKNPLIIEFKNKTVLMGILFLSLTVFILYFLAFNALKGMFKKIREVYKASEALVEGNFNVNFPENGEGDFYILGHEFNVMAKRLKESLSNLKNDKTQLKNIISDISHQLKTPLAALIMYNDIMLNDNEMKWEDRKNFLQRSTEQLNRMEWLVINLLKMARLEAGAVEFHIKNEKLLTTVKNALKPLIYKLKEKKQNLILNVDDSIKIKHDSKWMAESISNIVKNSIEHTGEAGTIEISAEETPLSVQISIKDNGEGISEKNINKIFKRFYKGENSTNPESIGIGLALTKQIVESQGGSIMVSSKVGVETEFKITFLKTII</sequence>
<dbReference type="InterPro" id="IPR003661">
    <property type="entry name" value="HisK_dim/P_dom"/>
</dbReference>
<evidence type="ECO:0000313" key="19">
    <source>
        <dbReference type="Proteomes" id="UP001623592"/>
    </source>
</evidence>
<gene>
    <name evidence="18" type="ORF">ACJDT4_03455</name>
</gene>
<evidence type="ECO:0000256" key="10">
    <source>
        <dbReference type="ARBA" id="ARBA00022840"/>
    </source>
</evidence>
<dbReference type="PROSITE" id="PS50885">
    <property type="entry name" value="HAMP"/>
    <property type="match status" value="1"/>
</dbReference>
<dbReference type="CDD" id="cd06225">
    <property type="entry name" value="HAMP"/>
    <property type="match status" value="1"/>
</dbReference>
<keyword evidence="8" id="KW-0547">Nucleotide-binding</keyword>
<dbReference type="Proteomes" id="UP001623592">
    <property type="component" value="Unassembled WGS sequence"/>
</dbReference>
<dbReference type="EMBL" id="JBJIAA010000002">
    <property type="protein sequence ID" value="MFL0249466.1"/>
    <property type="molecule type" value="Genomic_DNA"/>
</dbReference>
<dbReference type="InterPro" id="IPR004358">
    <property type="entry name" value="Sig_transdc_His_kin-like_C"/>
</dbReference>
<evidence type="ECO:0000256" key="11">
    <source>
        <dbReference type="ARBA" id="ARBA00022989"/>
    </source>
</evidence>
<dbReference type="Gene3D" id="6.10.340.10">
    <property type="match status" value="1"/>
</dbReference>
<feature type="coiled-coil region" evidence="14">
    <location>
        <begin position="177"/>
        <end position="204"/>
    </location>
</feature>
<dbReference type="RefSeq" id="WP_406786132.1">
    <property type="nucleotide sequence ID" value="NZ_JBJIAA010000002.1"/>
</dbReference>
<evidence type="ECO:0000256" key="9">
    <source>
        <dbReference type="ARBA" id="ARBA00022777"/>
    </source>
</evidence>
<dbReference type="Pfam" id="PF00512">
    <property type="entry name" value="HisKA"/>
    <property type="match status" value="1"/>
</dbReference>
<protein>
    <recommendedName>
        <fullName evidence="3">histidine kinase</fullName>
        <ecNumber evidence="3">2.7.13.3</ecNumber>
    </recommendedName>
</protein>
<evidence type="ECO:0000256" key="4">
    <source>
        <dbReference type="ARBA" id="ARBA00022475"/>
    </source>
</evidence>
<dbReference type="PANTHER" id="PTHR45528:SF1">
    <property type="entry name" value="SENSOR HISTIDINE KINASE CPXA"/>
    <property type="match status" value="1"/>
</dbReference>
<evidence type="ECO:0000256" key="13">
    <source>
        <dbReference type="ARBA" id="ARBA00023136"/>
    </source>
</evidence>
<evidence type="ECO:0000256" key="8">
    <source>
        <dbReference type="ARBA" id="ARBA00022741"/>
    </source>
</evidence>
<dbReference type="PROSITE" id="PS50109">
    <property type="entry name" value="HIS_KIN"/>
    <property type="match status" value="1"/>
</dbReference>
<dbReference type="Pfam" id="PF00672">
    <property type="entry name" value="HAMP"/>
    <property type="match status" value="1"/>
</dbReference>
<keyword evidence="6" id="KW-0808">Transferase</keyword>
<comment type="caution">
    <text evidence="18">The sequence shown here is derived from an EMBL/GenBank/DDBJ whole genome shotgun (WGS) entry which is preliminary data.</text>
</comment>
<dbReference type="InterPro" id="IPR050398">
    <property type="entry name" value="HssS/ArlS-like"/>
</dbReference>
<dbReference type="GO" id="GO:0005524">
    <property type="term" value="F:ATP binding"/>
    <property type="evidence" value="ECO:0007669"/>
    <property type="project" value="UniProtKB-KW"/>
</dbReference>
<dbReference type="InterPro" id="IPR036097">
    <property type="entry name" value="HisK_dim/P_sf"/>
</dbReference>
<keyword evidence="11 15" id="KW-1133">Transmembrane helix</keyword>
<keyword evidence="13 15" id="KW-0472">Membrane</keyword>
<evidence type="ECO:0000259" key="17">
    <source>
        <dbReference type="PROSITE" id="PS50885"/>
    </source>
</evidence>
<keyword evidence="19" id="KW-1185">Reference proteome</keyword>
<keyword evidence="5" id="KW-0597">Phosphoprotein</keyword>
<feature type="domain" description="Histidine kinase" evidence="16">
    <location>
        <begin position="200"/>
        <end position="415"/>
    </location>
</feature>
<dbReference type="SUPFAM" id="SSF55874">
    <property type="entry name" value="ATPase domain of HSP90 chaperone/DNA topoisomerase II/histidine kinase"/>
    <property type="match status" value="1"/>
</dbReference>
<keyword evidence="12" id="KW-0902">Two-component regulatory system</keyword>
<dbReference type="SMART" id="SM00387">
    <property type="entry name" value="HATPase_c"/>
    <property type="match status" value="1"/>
</dbReference>
<evidence type="ECO:0000256" key="6">
    <source>
        <dbReference type="ARBA" id="ARBA00022679"/>
    </source>
</evidence>
<evidence type="ECO:0000256" key="7">
    <source>
        <dbReference type="ARBA" id="ARBA00022692"/>
    </source>
</evidence>
<reference evidence="18 19" key="1">
    <citation type="submission" date="2024-11" db="EMBL/GenBank/DDBJ databases">
        <authorList>
            <person name="Heng Y.C."/>
            <person name="Lim A.C.H."/>
            <person name="Lee J.K.Y."/>
            <person name="Kittelmann S."/>
        </authorList>
    </citation>
    <scope>NUCLEOTIDE SEQUENCE [LARGE SCALE GENOMIC DNA]</scope>
    <source>
        <strain evidence="18 19">WILCCON 0114</strain>
    </source>
</reference>
<keyword evidence="4" id="KW-1003">Cell membrane</keyword>
<name>A0ABW8TAS8_9CLOT</name>
<dbReference type="SMART" id="SM00388">
    <property type="entry name" value="HisKA"/>
    <property type="match status" value="1"/>
</dbReference>
<evidence type="ECO:0000256" key="15">
    <source>
        <dbReference type="SAM" id="Phobius"/>
    </source>
</evidence>
<accession>A0ABW8TAS8</accession>
<dbReference type="InterPro" id="IPR003594">
    <property type="entry name" value="HATPase_dom"/>
</dbReference>
<keyword evidence="10 18" id="KW-0067">ATP-binding</keyword>